<dbReference type="PANTHER" id="PTHR40763">
    <property type="entry name" value="MEMBRANE PROTEIN-RELATED"/>
    <property type="match status" value="1"/>
</dbReference>
<organism evidence="2">
    <name type="scientific">Mucochytrium quahogii</name>
    <dbReference type="NCBI Taxonomy" id="96639"/>
    <lineage>
        <taxon>Eukaryota</taxon>
        <taxon>Sar</taxon>
        <taxon>Stramenopiles</taxon>
        <taxon>Bigyra</taxon>
        <taxon>Labyrinthulomycetes</taxon>
        <taxon>Thraustochytrida</taxon>
        <taxon>Thraustochytriidae</taxon>
        <taxon>Mucochytrium</taxon>
    </lineage>
</organism>
<gene>
    <name evidence="2" type="ORF">QSP1433_LOCUS6700</name>
</gene>
<name>A0A7S2WCE1_9STRA</name>
<dbReference type="AlphaFoldDB" id="A0A7S2WCE1"/>
<sequence>MEMPLQAKPAPTVEAAHVEAVTPPPLSVEDVQAHERSKAEAEEVRQETQEDGAVRVVVAQPVVQEDVVVATAVGAPKRRGAVFYKNASEEFKKKSSNTHGFTMWGVRLGTCHVHRQQRFVVPRKMKLFAFMGGGCLDLSKGIFVYDKMYVTLGVMWGGCKVIVPPGIRVVCKNGIGICGGFRAECTSDDGTDPELPSVEDMPVLYLKGASVWAGARVIVNHDAPPLQILYSSDEKQQQQLTQS</sequence>
<evidence type="ECO:0000256" key="1">
    <source>
        <dbReference type="SAM" id="MobiDB-lite"/>
    </source>
</evidence>
<dbReference type="PANTHER" id="PTHR40763:SF5">
    <property type="entry name" value="MEMBRANE PROTEIN"/>
    <property type="match status" value="1"/>
</dbReference>
<reference evidence="2" key="1">
    <citation type="submission" date="2021-01" db="EMBL/GenBank/DDBJ databases">
        <authorList>
            <person name="Corre E."/>
            <person name="Pelletier E."/>
            <person name="Niang G."/>
            <person name="Scheremetjew M."/>
            <person name="Finn R."/>
            <person name="Kale V."/>
            <person name="Holt S."/>
            <person name="Cochrane G."/>
            <person name="Meng A."/>
            <person name="Brown T."/>
            <person name="Cohen L."/>
        </authorList>
    </citation>
    <scope>NUCLEOTIDE SEQUENCE</scope>
    <source>
        <strain evidence="2">NY070348D</strain>
    </source>
</reference>
<feature type="compositionally biased region" description="Basic and acidic residues" evidence="1">
    <location>
        <begin position="31"/>
        <end position="48"/>
    </location>
</feature>
<feature type="region of interest" description="Disordered" evidence="1">
    <location>
        <begin position="21"/>
        <end position="50"/>
    </location>
</feature>
<proteinExistence type="predicted"/>
<evidence type="ECO:0000313" key="2">
    <source>
        <dbReference type="EMBL" id="CAD9679839.1"/>
    </source>
</evidence>
<accession>A0A7S2WCE1</accession>
<dbReference type="EMBL" id="HBHK01010704">
    <property type="protein sequence ID" value="CAD9679839.1"/>
    <property type="molecule type" value="Transcribed_RNA"/>
</dbReference>
<protein>
    <submittedName>
        <fullName evidence="2">Uncharacterized protein</fullName>
    </submittedName>
</protein>